<keyword evidence="2" id="KW-1185">Reference proteome</keyword>
<dbReference type="AlphaFoldDB" id="A0A1R2ASV4"/>
<reference evidence="1 2" key="1">
    <citation type="submission" date="2016-11" db="EMBL/GenBank/DDBJ databases">
        <title>The macronuclear genome of Stentor coeruleus: a giant cell with tiny introns.</title>
        <authorList>
            <person name="Slabodnick M."/>
            <person name="Ruby J.G."/>
            <person name="Reiff S.B."/>
            <person name="Swart E.C."/>
            <person name="Gosai S."/>
            <person name="Prabakaran S."/>
            <person name="Witkowska E."/>
            <person name="Larue G.E."/>
            <person name="Fisher S."/>
            <person name="Freeman R.M."/>
            <person name="Gunawardena J."/>
            <person name="Chu W."/>
            <person name="Stover N.A."/>
            <person name="Gregory B.D."/>
            <person name="Nowacki M."/>
            <person name="Derisi J."/>
            <person name="Roy S.W."/>
            <person name="Marshall W.F."/>
            <person name="Sood P."/>
        </authorList>
    </citation>
    <scope>NUCLEOTIDE SEQUENCE [LARGE SCALE GENOMIC DNA]</scope>
    <source>
        <strain evidence="1">WM001</strain>
    </source>
</reference>
<proteinExistence type="predicted"/>
<accession>A0A1R2ASV4</accession>
<gene>
    <name evidence="1" type="ORF">SteCoe_35345</name>
</gene>
<dbReference type="Proteomes" id="UP000187209">
    <property type="component" value="Unassembled WGS sequence"/>
</dbReference>
<comment type="caution">
    <text evidence="1">The sequence shown here is derived from an EMBL/GenBank/DDBJ whole genome shotgun (WGS) entry which is preliminary data.</text>
</comment>
<dbReference type="OrthoDB" id="293518at2759"/>
<evidence type="ECO:0000313" key="1">
    <source>
        <dbReference type="EMBL" id="OMJ67480.1"/>
    </source>
</evidence>
<name>A0A1R2ASV4_9CILI</name>
<protein>
    <submittedName>
        <fullName evidence="1">Uncharacterized protein</fullName>
    </submittedName>
</protein>
<organism evidence="1 2">
    <name type="scientific">Stentor coeruleus</name>
    <dbReference type="NCBI Taxonomy" id="5963"/>
    <lineage>
        <taxon>Eukaryota</taxon>
        <taxon>Sar</taxon>
        <taxon>Alveolata</taxon>
        <taxon>Ciliophora</taxon>
        <taxon>Postciliodesmatophora</taxon>
        <taxon>Heterotrichea</taxon>
        <taxon>Heterotrichida</taxon>
        <taxon>Stentoridae</taxon>
        <taxon>Stentor</taxon>
    </lineage>
</organism>
<sequence>MSEEVLKKIHELFKDMFIQNCNLDEDEVNDVELETLQTLEPEEVYENLKELLTTLISFKKSIKNSEVKELTQRLIVFEKMIQKLESDIRSHISVQHQMRIEMETYEFKIEELQKIKAYHIKKVEDLDKMVVDKEAEILHIKNKNAMDLELKLKGIEDKFKHEICNAVDKADKGVHITRNASERTMKDIIGEKDKEIEKLRLEQHFLYKELQSIKGKKSKLPKVSKDGGFTERSKRTKKNTNTGTELFKTIESIPKKDKKYESPYLRRDMLHIRSASDLGITQKNKLTIL</sequence>
<dbReference type="EMBL" id="MPUH01001490">
    <property type="protein sequence ID" value="OMJ67480.1"/>
    <property type="molecule type" value="Genomic_DNA"/>
</dbReference>
<evidence type="ECO:0000313" key="2">
    <source>
        <dbReference type="Proteomes" id="UP000187209"/>
    </source>
</evidence>